<accession>A0A4R1KKL7</accession>
<reference evidence="1 2" key="1">
    <citation type="submission" date="2019-03" db="EMBL/GenBank/DDBJ databases">
        <title>Genomic Encyclopedia of Type Strains, Phase IV (KMG-IV): sequencing the most valuable type-strain genomes for metagenomic binning, comparative biology and taxonomic classification.</title>
        <authorList>
            <person name="Goeker M."/>
        </authorList>
    </citation>
    <scope>NUCLEOTIDE SEQUENCE [LARGE SCALE GENOMIC DNA]</scope>
    <source>
        <strain evidence="1 2">DSM 10053</strain>
    </source>
</reference>
<proteinExistence type="predicted"/>
<evidence type="ECO:0000313" key="2">
    <source>
        <dbReference type="Proteomes" id="UP000295496"/>
    </source>
</evidence>
<keyword evidence="1" id="KW-0269">Exonuclease</keyword>
<protein>
    <submittedName>
        <fullName evidence="1">Putative exonuclease RdgC</fullName>
    </submittedName>
</protein>
<keyword evidence="1" id="KW-0540">Nuclease</keyword>
<name>A0A4R1KKL7_9PAST</name>
<sequence>MKNSDFIKMTSVSIYSMAFPTDKLVETLENAIFDTVNNQKFELIHNPITGEKVHKLGENGLFFSIRAEYKPITAIMLSSKYYAMMQDNPEGRAEEEIIQLAHTELMQTLPTVSEIYNFFYNTETELLMMNSRSQRAKLALTQLIHLFGLAGMKSIIVSDEKLGLNQKLEDYLNNGTPLFKGVEFDFEATLVRENADEKAYLTCKHVDQPSGKEKALQALKDGFAVQSLKMNCLDDVKFKLDRQLEIRSMRWTGMAKTANKLDRQGTGCTGIFYGFIQNQFDVLNRIEKHTLLTFTQDTKLETFA</sequence>
<dbReference type="RefSeq" id="WP_132302975.1">
    <property type="nucleotide sequence ID" value="NZ_CP170642.1"/>
</dbReference>
<dbReference type="Proteomes" id="UP000295496">
    <property type="component" value="Unassembled WGS sequence"/>
</dbReference>
<evidence type="ECO:0000313" key="1">
    <source>
        <dbReference type="EMBL" id="TCK64940.1"/>
    </source>
</evidence>
<dbReference type="AlphaFoldDB" id="A0A4R1KKL7"/>
<keyword evidence="2" id="KW-1185">Reference proteome</keyword>
<gene>
    <name evidence="1" type="ORF">EV692_2425</name>
</gene>
<comment type="caution">
    <text evidence="1">The sequence shown here is derived from an EMBL/GenBank/DDBJ whole genome shotgun (WGS) entry which is preliminary data.</text>
</comment>
<keyword evidence="1" id="KW-0378">Hydrolase</keyword>
<organism evidence="1 2">
    <name type="scientific">Lonepinella koalarum</name>
    <dbReference type="NCBI Taxonomy" id="53417"/>
    <lineage>
        <taxon>Bacteria</taxon>
        <taxon>Pseudomonadati</taxon>
        <taxon>Pseudomonadota</taxon>
        <taxon>Gammaproteobacteria</taxon>
        <taxon>Pasteurellales</taxon>
        <taxon>Pasteurellaceae</taxon>
        <taxon>Lonepinella</taxon>
    </lineage>
</organism>
<dbReference type="GO" id="GO:0004527">
    <property type="term" value="F:exonuclease activity"/>
    <property type="evidence" value="ECO:0007669"/>
    <property type="project" value="UniProtKB-KW"/>
</dbReference>
<dbReference type="EMBL" id="SMGJ01000012">
    <property type="protein sequence ID" value="TCK64940.1"/>
    <property type="molecule type" value="Genomic_DNA"/>
</dbReference>